<dbReference type="GO" id="GO:0046930">
    <property type="term" value="C:pore complex"/>
    <property type="evidence" value="ECO:0007669"/>
    <property type="project" value="UniProtKB-KW"/>
</dbReference>
<dbReference type="GO" id="GO:0015288">
    <property type="term" value="F:porin activity"/>
    <property type="evidence" value="ECO:0007669"/>
    <property type="project" value="UniProtKB-KW"/>
</dbReference>
<keyword evidence="20" id="KW-1185">Reference proteome</keyword>
<sequence>MIMIKRLSHAWTLALGVLSLCALSSCDSAKKTNYLQDIEIAKAYGVKHDTGIVVQKGDKLRILVTSIRNPELTVPFNTRQVAQAVAPTTVVGGVSLNTANIAPADTSSSYLVDAQGNIQFPIIGDVPVLGLSLEQVSEVIRTKLTAGRYLTDAHVITKFANLRVYLLGAFEGLGHGGGSGAVTDRGSFHLDNAQTNILELIATVGGLSEQADFSKINVIRRVGNEYVYYRLDMLSKNIFESPAFYLQQNDIIYAEYRYRKRDTEQKVLTTLGYVTTALSTALSAAALIALFKR</sequence>
<gene>
    <name evidence="19" type="ORF">HMPREF3185_01135</name>
</gene>
<evidence type="ECO:0000256" key="4">
    <source>
        <dbReference type="ARBA" id="ARBA00022452"/>
    </source>
</evidence>
<evidence type="ECO:0000256" key="11">
    <source>
        <dbReference type="ARBA" id="ARBA00023136"/>
    </source>
</evidence>
<accession>A0A134B8D0</accession>
<organism evidence="19 20">
    <name type="scientific">Porphyromonas somerae</name>
    <dbReference type="NCBI Taxonomy" id="322095"/>
    <lineage>
        <taxon>Bacteria</taxon>
        <taxon>Pseudomonadati</taxon>
        <taxon>Bacteroidota</taxon>
        <taxon>Bacteroidia</taxon>
        <taxon>Bacteroidales</taxon>
        <taxon>Porphyromonadaceae</taxon>
        <taxon>Porphyromonas</taxon>
    </lineage>
</organism>
<evidence type="ECO:0000256" key="5">
    <source>
        <dbReference type="ARBA" id="ARBA00022597"/>
    </source>
</evidence>
<dbReference type="Pfam" id="PF22461">
    <property type="entry name" value="SLBB_2"/>
    <property type="match status" value="1"/>
</dbReference>
<dbReference type="InterPro" id="IPR054765">
    <property type="entry name" value="SLBB_dom"/>
</dbReference>
<evidence type="ECO:0000259" key="17">
    <source>
        <dbReference type="Pfam" id="PF02563"/>
    </source>
</evidence>
<dbReference type="InterPro" id="IPR049712">
    <property type="entry name" value="Poly_export"/>
</dbReference>
<dbReference type="Gene3D" id="3.10.560.10">
    <property type="entry name" value="Outer membrane lipoprotein wza domain like"/>
    <property type="match status" value="1"/>
</dbReference>
<dbReference type="Gene3D" id="3.30.1950.10">
    <property type="entry name" value="wza like domain"/>
    <property type="match status" value="1"/>
</dbReference>
<dbReference type="PATRIC" id="fig|322095.3.peg.1119"/>
<comment type="caution">
    <text evidence="19">The sequence shown here is derived from an EMBL/GenBank/DDBJ whole genome shotgun (WGS) entry which is preliminary data.</text>
</comment>
<keyword evidence="12" id="KW-0564">Palmitate</keyword>
<keyword evidence="8" id="KW-0625">Polysaccharide transport</keyword>
<feature type="signal peptide" evidence="16">
    <location>
        <begin position="1"/>
        <end position="29"/>
    </location>
</feature>
<keyword evidence="10" id="KW-0626">Porin</keyword>
<dbReference type="OrthoDB" id="662756at2"/>
<evidence type="ECO:0000259" key="18">
    <source>
        <dbReference type="Pfam" id="PF22461"/>
    </source>
</evidence>
<comment type="subcellular location">
    <subcellularLocation>
        <location evidence="1">Cell outer membrane</location>
        <topology evidence="1">Multi-pass membrane protein</topology>
    </subcellularLocation>
</comment>
<evidence type="ECO:0000256" key="15">
    <source>
        <dbReference type="SAM" id="Phobius"/>
    </source>
</evidence>
<dbReference type="GO" id="GO:0009279">
    <property type="term" value="C:cell outer membrane"/>
    <property type="evidence" value="ECO:0007669"/>
    <property type="project" value="UniProtKB-SubCell"/>
</dbReference>
<evidence type="ECO:0000256" key="6">
    <source>
        <dbReference type="ARBA" id="ARBA00022692"/>
    </source>
</evidence>
<dbReference type="GO" id="GO:0015159">
    <property type="term" value="F:polysaccharide transmembrane transporter activity"/>
    <property type="evidence" value="ECO:0007669"/>
    <property type="project" value="InterPro"/>
</dbReference>
<name>A0A134B8D0_9PORP</name>
<keyword evidence="3" id="KW-0813">Transport</keyword>
<keyword evidence="9" id="KW-0406">Ion transport</keyword>
<keyword evidence="13" id="KW-0998">Cell outer membrane</keyword>
<reference evidence="20" key="1">
    <citation type="submission" date="2016-01" db="EMBL/GenBank/DDBJ databases">
        <authorList>
            <person name="Mitreva M."/>
            <person name="Pepin K.H."/>
            <person name="Mihindukulasuriya K.A."/>
            <person name="Fulton R."/>
            <person name="Fronick C."/>
            <person name="O'Laughlin M."/>
            <person name="Miner T."/>
            <person name="Herter B."/>
            <person name="Rosa B.A."/>
            <person name="Cordes M."/>
            <person name="Tomlinson C."/>
            <person name="Wollam A."/>
            <person name="Palsikar V.B."/>
            <person name="Mardis E.R."/>
            <person name="Wilson R.K."/>
        </authorList>
    </citation>
    <scope>NUCLEOTIDE SEQUENCE [LARGE SCALE GENOMIC DNA]</scope>
    <source>
        <strain evidence="20">KA00683</strain>
    </source>
</reference>
<keyword evidence="6 15" id="KW-0812">Transmembrane</keyword>
<evidence type="ECO:0000256" key="16">
    <source>
        <dbReference type="SAM" id="SignalP"/>
    </source>
</evidence>
<feature type="chain" id="PRO_5007462378" evidence="16">
    <location>
        <begin position="30"/>
        <end position="293"/>
    </location>
</feature>
<feature type="domain" description="SLBB" evidence="18">
    <location>
        <begin position="179"/>
        <end position="253"/>
    </location>
</feature>
<dbReference type="Pfam" id="PF02563">
    <property type="entry name" value="Poly_export"/>
    <property type="match status" value="1"/>
</dbReference>
<evidence type="ECO:0000256" key="3">
    <source>
        <dbReference type="ARBA" id="ARBA00022448"/>
    </source>
</evidence>
<comment type="similarity">
    <text evidence="2">Belongs to the BexD/CtrA/VexA family.</text>
</comment>
<evidence type="ECO:0000256" key="10">
    <source>
        <dbReference type="ARBA" id="ARBA00023114"/>
    </source>
</evidence>
<keyword evidence="5" id="KW-0762">Sugar transport</keyword>
<evidence type="ECO:0000256" key="2">
    <source>
        <dbReference type="ARBA" id="ARBA00009450"/>
    </source>
</evidence>
<proteinExistence type="inferred from homology"/>
<evidence type="ECO:0000313" key="20">
    <source>
        <dbReference type="Proteomes" id="UP000070224"/>
    </source>
</evidence>
<dbReference type="AlphaFoldDB" id="A0A134B8D0"/>
<evidence type="ECO:0000256" key="13">
    <source>
        <dbReference type="ARBA" id="ARBA00023237"/>
    </source>
</evidence>
<dbReference type="InterPro" id="IPR003715">
    <property type="entry name" value="Poly_export_N"/>
</dbReference>
<dbReference type="PANTHER" id="PTHR33619:SF3">
    <property type="entry name" value="POLYSACCHARIDE EXPORT PROTEIN GFCE-RELATED"/>
    <property type="match status" value="1"/>
</dbReference>
<feature type="transmembrane region" description="Helical" evidence="15">
    <location>
        <begin position="271"/>
        <end position="291"/>
    </location>
</feature>
<dbReference type="EMBL" id="LSDK01000076">
    <property type="protein sequence ID" value="KXB76198.1"/>
    <property type="molecule type" value="Genomic_DNA"/>
</dbReference>
<dbReference type="STRING" id="322095.HMPREF3185_01135"/>
<keyword evidence="14" id="KW-0449">Lipoprotein</keyword>
<keyword evidence="15" id="KW-1133">Transmembrane helix</keyword>
<dbReference type="GO" id="GO:0006811">
    <property type="term" value="P:monoatomic ion transport"/>
    <property type="evidence" value="ECO:0007669"/>
    <property type="project" value="UniProtKB-KW"/>
</dbReference>
<evidence type="ECO:0000256" key="14">
    <source>
        <dbReference type="ARBA" id="ARBA00023288"/>
    </source>
</evidence>
<evidence type="ECO:0000256" key="1">
    <source>
        <dbReference type="ARBA" id="ARBA00004571"/>
    </source>
</evidence>
<evidence type="ECO:0000313" key="19">
    <source>
        <dbReference type="EMBL" id="KXB76198.1"/>
    </source>
</evidence>
<keyword evidence="4" id="KW-1134">Transmembrane beta strand</keyword>
<evidence type="ECO:0000256" key="7">
    <source>
        <dbReference type="ARBA" id="ARBA00022729"/>
    </source>
</evidence>
<feature type="domain" description="Polysaccharide export protein N-terminal" evidence="17">
    <location>
        <begin position="50"/>
        <end position="155"/>
    </location>
</feature>
<protein>
    <submittedName>
        <fullName evidence="19">Polysaccharide biosynthesis/export protein</fullName>
    </submittedName>
</protein>
<dbReference type="PANTHER" id="PTHR33619">
    <property type="entry name" value="POLYSACCHARIDE EXPORT PROTEIN GFCE-RELATED"/>
    <property type="match status" value="1"/>
</dbReference>
<evidence type="ECO:0000256" key="9">
    <source>
        <dbReference type="ARBA" id="ARBA00023065"/>
    </source>
</evidence>
<evidence type="ECO:0000256" key="12">
    <source>
        <dbReference type="ARBA" id="ARBA00023139"/>
    </source>
</evidence>
<dbReference type="PROSITE" id="PS51257">
    <property type="entry name" value="PROKAR_LIPOPROTEIN"/>
    <property type="match status" value="1"/>
</dbReference>
<keyword evidence="7 16" id="KW-0732">Signal</keyword>
<keyword evidence="11 15" id="KW-0472">Membrane</keyword>
<evidence type="ECO:0000256" key="8">
    <source>
        <dbReference type="ARBA" id="ARBA00023047"/>
    </source>
</evidence>
<dbReference type="Proteomes" id="UP000070224">
    <property type="component" value="Unassembled WGS sequence"/>
</dbReference>